<feature type="region of interest" description="Disordered" evidence="1">
    <location>
        <begin position="311"/>
        <end position="335"/>
    </location>
</feature>
<dbReference type="STRING" id="1093900.A0A507B2D4"/>
<sequence>MCFSEFIGYTCGHASLPVLRPCPLTTERHSNPACSLHAQRPFLADEMCGPCQRLLHSRAVLIEEAEHRFMHERAVCGCEVVFPELIRPRAIGPPASPPDDEDEDDDGDALQGESGIGDGDGGSSAEKENGVGGLGAPRGMAAVAGTAMFVPAARGATTSEIPPLYQETNTGHRREVHVRLPSLYGAEWLSDHRKEHEAGRCGCKAVFATYPEVKKEVMPAATDDDDDHGDDHDDDASNAKKARHPTKKGKKISYSVPARSPAEMAAGAKAEASSDTLSLRQPRPKRPDGLNPAGLASHVRGLSFHDFQLSQWSSDSSTGSPQMTTPAPSSEPKRARARFVVEERRLPTPLPDMPEPRPAEEKKAARPKVAARIAGAVYQVPPAFAGRVGAFLTTASSSFDQRGDHTGLVLDAQTSVYPSQNLQLAGLPIGAGPEGLAPHVGDWENCALNRHLESN</sequence>
<gene>
    <name evidence="2" type="ORF">E0L32_003736</name>
</gene>
<comment type="caution">
    <text evidence="2">The sequence shown here is derived from an EMBL/GenBank/DDBJ whole genome shotgun (WGS) entry which is preliminary data.</text>
</comment>
<dbReference type="OrthoDB" id="3438093at2759"/>
<reference evidence="2 3" key="1">
    <citation type="submission" date="2019-06" db="EMBL/GenBank/DDBJ databases">
        <title>Draft genome sequence of the filamentous fungus Phialemoniopsis curvata isolated from diesel fuel.</title>
        <authorList>
            <person name="Varaljay V.A."/>
            <person name="Lyon W.J."/>
            <person name="Crouch A.L."/>
            <person name="Drake C.E."/>
            <person name="Hollomon J.M."/>
            <person name="Nadeau L.J."/>
            <person name="Nunn H.S."/>
            <person name="Stevenson B.S."/>
            <person name="Bojanowski C.L."/>
            <person name="Crookes-Goodson W.J."/>
        </authorList>
    </citation>
    <scope>NUCLEOTIDE SEQUENCE [LARGE SCALE GENOMIC DNA]</scope>
    <source>
        <strain evidence="2 3">D216</strain>
    </source>
</reference>
<evidence type="ECO:0000256" key="1">
    <source>
        <dbReference type="SAM" id="MobiDB-lite"/>
    </source>
</evidence>
<feature type="compositionally biased region" description="Low complexity" evidence="1">
    <location>
        <begin position="262"/>
        <end position="271"/>
    </location>
</feature>
<accession>A0A507B2D4</accession>
<feature type="compositionally biased region" description="Polar residues" evidence="1">
    <location>
        <begin position="311"/>
        <end position="328"/>
    </location>
</feature>
<dbReference type="Proteomes" id="UP000319257">
    <property type="component" value="Unassembled WGS sequence"/>
</dbReference>
<feature type="compositionally biased region" description="Basic and acidic residues" evidence="1">
    <location>
        <begin position="229"/>
        <end position="238"/>
    </location>
</feature>
<dbReference type="GeneID" id="41971183"/>
<name>A0A507B2D4_9PEZI</name>
<feature type="compositionally biased region" description="Acidic residues" evidence="1">
    <location>
        <begin position="98"/>
        <end position="108"/>
    </location>
</feature>
<evidence type="ECO:0000313" key="3">
    <source>
        <dbReference type="Proteomes" id="UP000319257"/>
    </source>
</evidence>
<feature type="compositionally biased region" description="Basic residues" evidence="1">
    <location>
        <begin position="240"/>
        <end position="251"/>
    </location>
</feature>
<proteinExistence type="predicted"/>
<dbReference type="RefSeq" id="XP_030998153.1">
    <property type="nucleotide sequence ID" value="XM_031138069.1"/>
</dbReference>
<organism evidence="2 3">
    <name type="scientific">Thyridium curvatum</name>
    <dbReference type="NCBI Taxonomy" id="1093900"/>
    <lineage>
        <taxon>Eukaryota</taxon>
        <taxon>Fungi</taxon>
        <taxon>Dikarya</taxon>
        <taxon>Ascomycota</taxon>
        <taxon>Pezizomycotina</taxon>
        <taxon>Sordariomycetes</taxon>
        <taxon>Sordariomycetidae</taxon>
        <taxon>Thyridiales</taxon>
        <taxon>Thyridiaceae</taxon>
        <taxon>Thyridium</taxon>
    </lineage>
</organism>
<evidence type="ECO:0000313" key="2">
    <source>
        <dbReference type="EMBL" id="TPX16442.1"/>
    </source>
</evidence>
<protein>
    <submittedName>
        <fullName evidence="2">Uncharacterized protein</fullName>
    </submittedName>
</protein>
<feature type="region of interest" description="Disordered" evidence="1">
    <location>
        <begin position="220"/>
        <end position="296"/>
    </location>
</feature>
<dbReference type="AlphaFoldDB" id="A0A507B2D4"/>
<dbReference type="InParanoid" id="A0A507B2D4"/>
<keyword evidence="3" id="KW-1185">Reference proteome</keyword>
<dbReference type="EMBL" id="SKBQ01000017">
    <property type="protein sequence ID" value="TPX16442.1"/>
    <property type="molecule type" value="Genomic_DNA"/>
</dbReference>
<feature type="region of interest" description="Disordered" evidence="1">
    <location>
        <begin position="89"/>
        <end position="133"/>
    </location>
</feature>